<reference evidence="4" key="1">
    <citation type="journal article" date="2011" name="Proc. Natl. Acad. Sci. U.S.A.">
        <title>Obligate biotrophy features unraveled by the genomic analysis of rust fungi.</title>
        <authorList>
            <person name="Duplessis S."/>
            <person name="Cuomo C.A."/>
            <person name="Lin Y.-C."/>
            <person name="Aerts A."/>
            <person name="Tisserant E."/>
            <person name="Veneault-Fourrey C."/>
            <person name="Joly D.L."/>
            <person name="Hacquard S."/>
            <person name="Amselem J."/>
            <person name="Cantarel B.L."/>
            <person name="Chiu R."/>
            <person name="Coutinho P.M."/>
            <person name="Feau N."/>
            <person name="Field M."/>
            <person name="Frey P."/>
            <person name="Gelhaye E."/>
            <person name="Goldberg J."/>
            <person name="Grabherr M.G."/>
            <person name="Kodira C.D."/>
            <person name="Kohler A."/>
            <person name="Kuees U."/>
            <person name="Lindquist E.A."/>
            <person name="Lucas S.M."/>
            <person name="Mago R."/>
            <person name="Mauceli E."/>
            <person name="Morin E."/>
            <person name="Murat C."/>
            <person name="Pangilinan J.L."/>
            <person name="Park R."/>
            <person name="Pearson M."/>
            <person name="Quesneville H."/>
            <person name="Rouhier N."/>
            <person name="Sakthikumar S."/>
            <person name="Salamov A.A."/>
            <person name="Schmutz J."/>
            <person name="Selles B."/>
            <person name="Shapiro H."/>
            <person name="Tanguay P."/>
            <person name="Tuskan G.A."/>
            <person name="Henrissat B."/>
            <person name="Van de Peer Y."/>
            <person name="Rouze P."/>
            <person name="Ellis J.G."/>
            <person name="Dodds P.N."/>
            <person name="Schein J.E."/>
            <person name="Zhong S."/>
            <person name="Hamelin R.C."/>
            <person name="Grigoriev I.V."/>
            <person name="Szabo L.J."/>
            <person name="Martin F."/>
        </authorList>
    </citation>
    <scope>NUCLEOTIDE SEQUENCE [LARGE SCALE GENOMIC DNA]</scope>
    <source>
        <strain evidence="4">98AG31 / pathotype 3-4-7</strain>
    </source>
</reference>
<sequence>MGHHRARAREERLRYQPSEAETGNVCCVSDFFSLIQENSSNILKDPALIKAARKKIKHHHLQTRHVNIVLNQPDLDRHSRSVRVEDKPNPKNYTNEPVAGQEPYILKDCKLGVLTDKRNHKVVALIRQTPFKSMTSKQRSELRFLANYLHEEREFSNPIMGKGDMLRGNLGTVGFHKAFHPSKVTGLRPCKRVQRSRKLLTYWWRRCVLRRPKVQNIYTRHFKSLSKFLYKETCNQANPHQKKDSLGWSLGIFLPYNNKTGQLAYKHQGFDVQGGGFWWPDLKCEVDFGSCDGMTEVLWRGNKELVCTRPSIEPSGNFTRLGTSFQVKTKYKNSCGSITKRWKSYINPVLKVSQIKQKNLKRIRYVGSPSFLYKMYLKKIEKQEQQGLKKTESE</sequence>
<feature type="region of interest" description="Disordered" evidence="1">
    <location>
        <begin position="77"/>
        <end position="98"/>
    </location>
</feature>
<dbReference type="InParanoid" id="F4RDL6"/>
<proteinExistence type="predicted"/>
<name>F4RDL6_MELLP</name>
<dbReference type="InterPro" id="IPR046798">
    <property type="entry name" value="2OG-FeII_Oxy_6"/>
</dbReference>
<protein>
    <recommendedName>
        <fullName evidence="2">Tet-like 2OG-Fe(II) oxygenase domain-containing protein</fullName>
    </recommendedName>
</protein>
<dbReference type="RefSeq" id="XP_007407313.1">
    <property type="nucleotide sequence ID" value="XM_007407251.1"/>
</dbReference>
<organism evidence="4">
    <name type="scientific">Melampsora larici-populina (strain 98AG31 / pathotype 3-4-7)</name>
    <name type="common">Poplar leaf rust fungus</name>
    <dbReference type="NCBI Taxonomy" id="747676"/>
    <lineage>
        <taxon>Eukaryota</taxon>
        <taxon>Fungi</taxon>
        <taxon>Dikarya</taxon>
        <taxon>Basidiomycota</taxon>
        <taxon>Pucciniomycotina</taxon>
        <taxon>Pucciniomycetes</taxon>
        <taxon>Pucciniales</taxon>
        <taxon>Melampsoraceae</taxon>
        <taxon>Melampsora</taxon>
    </lineage>
</organism>
<dbReference type="VEuPathDB" id="FungiDB:MELLADRAFT_104112"/>
<evidence type="ECO:0000259" key="2">
    <source>
        <dbReference type="Pfam" id="PF20515"/>
    </source>
</evidence>
<feature type="compositionally biased region" description="Basic and acidic residues" evidence="1">
    <location>
        <begin position="77"/>
        <end position="89"/>
    </location>
</feature>
<dbReference type="Proteomes" id="UP000001072">
    <property type="component" value="Unassembled WGS sequence"/>
</dbReference>
<evidence type="ECO:0000313" key="3">
    <source>
        <dbReference type="EMBL" id="EGG09586.1"/>
    </source>
</evidence>
<dbReference type="GeneID" id="18922169"/>
<evidence type="ECO:0000313" key="4">
    <source>
        <dbReference type="Proteomes" id="UP000001072"/>
    </source>
</evidence>
<feature type="domain" description="Tet-like 2OG-Fe(II) oxygenase" evidence="2">
    <location>
        <begin position="238"/>
        <end position="311"/>
    </location>
</feature>
<keyword evidence="4" id="KW-1185">Reference proteome</keyword>
<evidence type="ECO:0000256" key="1">
    <source>
        <dbReference type="SAM" id="MobiDB-lite"/>
    </source>
</evidence>
<accession>F4RDL6</accession>
<feature type="domain" description="Tet-like 2OG-Fe(II) oxygenase" evidence="2">
    <location>
        <begin position="136"/>
        <end position="237"/>
    </location>
</feature>
<dbReference type="EMBL" id="GL883097">
    <property type="protein sequence ID" value="EGG09586.1"/>
    <property type="molecule type" value="Genomic_DNA"/>
</dbReference>
<dbReference type="HOGENOM" id="CLU_700351_0_0_1"/>
<dbReference type="Pfam" id="PF20515">
    <property type="entry name" value="2OG-FeII_Oxy_6"/>
    <property type="match status" value="2"/>
</dbReference>
<dbReference type="OrthoDB" id="2499742at2759"/>
<dbReference type="AlphaFoldDB" id="F4RDL6"/>
<gene>
    <name evidence="3" type="ORF">MELLADRAFT_104112</name>
</gene>
<dbReference type="KEGG" id="mlr:MELLADRAFT_104112"/>